<evidence type="ECO:0000256" key="5">
    <source>
        <dbReference type="ARBA" id="ARBA00022729"/>
    </source>
</evidence>
<comment type="caution">
    <text evidence="10">The sequence shown here is derived from an EMBL/GenBank/DDBJ whole genome shotgun (WGS) entry which is preliminary data.</text>
</comment>
<dbReference type="PANTHER" id="PTHR48052">
    <property type="entry name" value="UNNAMED PRODUCT"/>
    <property type="match status" value="1"/>
</dbReference>
<comment type="similarity">
    <text evidence="2">Belongs to the RLP family.</text>
</comment>
<evidence type="ECO:0000313" key="11">
    <source>
        <dbReference type="Proteomes" id="UP000824469"/>
    </source>
</evidence>
<keyword evidence="11" id="KW-1185">Reference proteome</keyword>
<protein>
    <submittedName>
        <fullName evidence="10">Uncharacterized protein</fullName>
    </submittedName>
</protein>
<dbReference type="PANTHER" id="PTHR48052:SF81">
    <property type="entry name" value="LEUCINE-RICH REPEAT-CONTAINING N-TERMINAL PLANT-TYPE DOMAIN-CONTAINING PROTEIN"/>
    <property type="match status" value="1"/>
</dbReference>
<keyword evidence="4" id="KW-0812">Transmembrane</keyword>
<evidence type="ECO:0000256" key="6">
    <source>
        <dbReference type="ARBA" id="ARBA00022989"/>
    </source>
</evidence>
<evidence type="ECO:0000256" key="7">
    <source>
        <dbReference type="ARBA" id="ARBA00023136"/>
    </source>
</evidence>
<gene>
    <name evidence="10" type="ORF">KI387_021231</name>
</gene>
<dbReference type="Proteomes" id="UP000824469">
    <property type="component" value="Unassembled WGS sequence"/>
</dbReference>
<keyword evidence="6" id="KW-1133">Transmembrane helix</keyword>
<keyword evidence="5" id="KW-0732">Signal</keyword>
<evidence type="ECO:0000256" key="9">
    <source>
        <dbReference type="ARBA" id="ARBA00023180"/>
    </source>
</evidence>
<keyword evidence="7" id="KW-0472">Membrane</keyword>
<dbReference type="AlphaFoldDB" id="A0AA38LFP4"/>
<feature type="non-terminal residue" evidence="10">
    <location>
        <position position="1"/>
    </location>
</feature>
<feature type="non-terminal residue" evidence="10">
    <location>
        <position position="70"/>
    </location>
</feature>
<dbReference type="SUPFAM" id="SSF52058">
    <property type="entry name" value="L domain-like"/>
    <property type="match status" value="1"/>
</dbReference>
<reference evidence="10 11" key="1">
    <citation type="journal article" date="2021" name="Nat. Plants">
        <title>The Taxus genome provides insights into paclitaxel biosynthesis.</title>
        <authorList>
            <person name="Xiong X."/>
            <person name="Gou J."/>
            <person name="Liao Q."/>
            <person name="Li Y."/>
            <person name="Zhou Q."/>
            <person name="Bi G."/>
            <person name="Li C."/>
            <person name="Du R."/>
            <person name="Wang X."/>
            <person name="Sun T."/>
            <person name="Guo L."/>
            <person name="Liang H."/>
            <person name="Lu P."/>
            <person name="Wu Y."/>
            <person name="Zhang Z."/>
            <person name="Ro D.K."/>
            <person name="Shang Y."/>
            <person name="Huang S."/>
            <person name="Yan J."/>
        </authorList>
    </citation>
    <scope>NUCLEOTIDE SEQUENCE [LARGE SCALE GENOMIC DNA]</scope>
    <source>
        <strain evidence="10">Ta-2019</strain>
    </source>
</reference>
<evidence type="ECO:0000256" key="8">
    <source>
        <dbReference type="ARBA" id="ARBA00023170"/>
    </source>
</evidence>
<evidence type="ECO:0000313" key="10">
    <source>
        <dbReference type="EMBL" id="KAH9319462.1"/>
    </source>
</evidence>
<evidence type="ECO:0000256" key="2">
    <source>
        <dbReference type="ARBA" id="ARBA00009592"/>
    </source>
</evidence>
<dbReference type="EMBL" id="JAHRHJ020000004">
    <property type="protein sequence ID" value="KAH9319462.1"/>
    <property type="molecule type" value="Genomic_DNA"/>
</dbReference>
<dbReference type="InterPro" id="IPR032675">
    <property type="entry name" value="LRR_dom_sf"/>
</dbReference>
<organism evidence="10 11">
    <name type="scientific">Taxus chinensis</name>
    <name type="common">Chinese yew</name>
    <name type="synonym">Taxus wallichiana var. chinensis</name>
    <dbReference type="NCBI Taxonomy" id="29808"/>
    <lineage>
        <taxon>Eukaryota</taxon>
        <taxon>Viridiplantae</taxon>
        <taxon>Streptophyta</taxon>
        <taxon>Embryophyta</taxon>
        <taxon>Tracheophyta</taxon>
        <taxon>Spermatophyta</taxon>
        <taxon>Pinopsida</taxon>
        <taxon>Pinidae</taxon>
        <taxon>Conifers II</taxon>
        <taxon>Cupressales</taxon>
        <taxon>Taxaceae</taxon>
        <taxon>Taxus</taxon>
    </lineage>
</organism>
<sequence>LGKLSELQKLYLWGNQVIREIPSSLSNCTVLQLLSLPDNQLNGLVPLEFGKLLQLRSLNLWTNHLMSGSN</sequence>
<comment type="subcellular location">
    <subcellularLocation>
        <location evidence="1">Cell membrane</location>
        <topology evidence="1">Single-pass type I membrane protein</topology>
    </subcellularLocation>
</comment>
<evidence type="ECO:0000256" key="1">
    <source>
        <dbReference type="ARBA" id="ARBA00004251"/>
    </source>
</evidence>
<keyword evidence="9" id="KW-0325">Glycoprotein</keyword>
<dbReference type="InterPro" id="IPR001611">
    <property type="entry name" value="Leu-rich_rpt"/>
</dbReference>
<evidence type="ECO:0000256" key="4">
    <source>
        <dbReference type="ARBA" id="ARBA00022692"/>
    </source>
</evidence>
<dbReference type="Gene3D" id="3.80.10.10">
    <property type="entry name" value="Ribonuclease Inhibitor"/>
    <property type="match status" value="1"/>
</dbReference>
<keyword evidence="3" id="KW-1003">Cell membrane</keyword>
<proteinExistence type="inferred from homology"/>
<keyword evidence="8" id="KW-0675">Receptor</keyword>
<dbReference type="Pfam" id="PF13855">
    <property type="entry name" value="LRR_8"/>
    <property type="match status" value="1"/>
</dbReference>
<accession>A0AA38LFP4</accession>
<dbReference type="GO" id="GO:0005886">
    <property type="term" value="C:plasma membrane"/>
    <property type="evidence" value="ECO:0007669"/>
    <property type="project" value="UniProtKB-SubCell"/>
</dbReference>
<evidence type="ECO:0000256" key="3">
    <source>
        <dbReference type="ARBA" id="ARBA00022475"/>
    </source>
</evidence>
<name>A0AA38LFP4_TAXCH</name>